<keyword evidence="6 8" id="KW-0520">NAD</keyword>
<dbReference type="GO" id="GO:0031676">
    <property type="term" value="C:plasma membrane-derived thylakoid membrane"/>
    <property type="evidence" value="ECO:0007669"/>
    <property type="project" value="UniProtKB-SubCell"/>
</dbReference>
<evidence type="ECO:0000256" key="6">
    <source>
        <dbReference type="ARBA" id="ARBA00023027"/>
    </source>
</evidence>
<comment type="subcellular location">
    <subcellularLocation>
        <location evidence="8">Cellular thylakoid membrane</location>
        <topology evidence="8">Peripheral membrane protein</topology>
        <orientation evidence="8">Cytoplasmic side</orientation>
    </subcellularLocation>
</comment>
<keyword evidence="7 8" id="KW-0472">Membrane</keyword>
<reference evidence="9 10" key="1">
    <citation type="journal article" date="2015" name="Genome Announc.">
        <title>Complete Genome Sequence of Microcystis aeruginosa NIES-2549, a Bloom-Forming Cyanobacterium from Lake Kasumigaura, Japan.</title>
        <authorList>
            <person name="Yamaguchi H."/>
            <person name="Suzuki S."/>
            <person name="Tanabe Y."/>
            <person name="Osana Y."/>
            <person name="Shimura Y."/>
            <person name="Ishida K."/>
            <person name="Kawachi M."/>
        </authorList>
    </citation>
    <scope>NUCLEOTIDE SEQUENCE [LARGE SCALE GENOMIC DNA]</scope>
    <source>
        <strain evidence="9 10">NIES-2549</strain>
    </source>
</reference>
<evidence type="ECO:0000313" key="9">
    <source>
        <dbReference type="EMBL" id="AKE66079.1"/>
    </source>
</evidence>
<keyword evidence="5 8" id="KW-1278">Translocase</keyword>
<dbReference type="AlphaFoldDB" id="A0A0F6U740"/>
<dbReference type="PATRIC" id="fig|1641812.3.peg.3878"/>
<dbReference type="HOGENOM" id="CLU_195299_0_0_3"/>
<evidence type="ECO:0000256" key="3">
    <source>
        <dbReference type="ARBA" id="ARBA00022857"/>
    </source>
</evidence>
<keyword evidence="3 8" id="KW-0521">NADP</keyword>
<keyword evidence="1 8" id="KW-0813">Transport</keyword>
<evidence type="ECO:0000256" key="1">
    <source>
        <dbReference type="ARBA" id="ARBA00022448"/>
    </source>
</evidence>
<comment type="catalytic activity">
    <reaction evidence="8">
        <text>a plastoquinone + NADPH + (n+1) H(+)(in) = a plastoquinol + NADP(+) + n H(+)(out)</text>
        <dbReference type="Rhea" id="RHEA:42612"/>
        <dbReference type="Rhea" id="RHEA-COMP:9561"/>
        <dbReference type="Rhea" id="RHEA-COMP:9562"/>
        <dbReference type="ChEBI" id="CHEBI:15378"/>
        <dbReference type="ChEBI" id="CHEBI:17757"/>
        <dbReference type="ChEBI" id="CHEBI:57783"/>
        <dbReference type="ChEBI" id="CHEBI:58349"/>
        <dbReference type="ChEBI" id="CHEBI:62192"/>
    </reaction>
</comment>
<comment type="function">
    <text evidence="8">NDH-1 shuttles electrons from an unknown electron donor, via FMN and iron-sulfur (Fe-S) centers, to quinones in the respiratory and/or the photosynthetic chain. The immediate electron acceptor for the enzyme in this species is believed to be plastoquinone. Couples the redox reaction to proton translocation, and thus conserves the redox energy in a proton gradient. Cyanobacterial NDH-1 also plays a role in inorganic carbon-concentration.</text>
</comment>
<dbReference type="Proteomes" id="UP000034103">
    <property type="component" value="Chromosome"/>
</dbReference>
<keyword evidence="2 8" id="KW-0874">Quinone</keyword>
<keyword evidence="8" id="KW-0793">Thylakoid</keyword>
<dbReference type="Pfam" id="PF11910">
    <property type="entry name" value="NdhO"/>
    <property type="match status" value="1"/>
</dbReference>
<evidence type="ECO:0000256" key="4">
    <source>
        <dbReference type="ARBA" id="ARBA00022957"/>
    </source>
</evidence>
<comment type="catalytic activity">
    <reaction evidence="8">
        <text>a plastoquinone + NADH + (n+1) H(+)(in) = a plastoquinol + NAD(+) + n H(+)(out)</text>
        <dbReference type="Rhea" id="RHEA:42608"/>
        <dbReference type="Rhea" id="RHEA-COMP:9561"/>
        <dbReference type="Rhea" id="RHEA-COMP:9562"/>
        <dbReference type="ChEBI" id="CHEBI:15378"/>
        <dbReference type="ChEBI" id="CHEBI:17757"/>
        <dbReference type="ChEBI" id="CHEBI:57540"/>
        <dbReference type="ChEBI" id="CHEBI:57945"/>
        <dbReference type="ChEBI" id="CHEBI:62192"/>
    </reaction>
</comment>
<dbReference type="HAMAP" id="MF_01354">
    <property type="entry name" value="NDH1_NDH1O"/>
    <property type="match status" value="1"/>
</dbReference>
<dbReference type="EMBL" id="CP011304">
    <property type="protein sequence ID" value="AKE66079.1"/>
    <property type="molecule type" value="Genomic_DNA"/>
</dbReference>
<evidence type="ECO:0000256" key="8">
    <source>
        <dbReference type="HAMAP-Rule" id="MF_01354"/>
    </source>
</evidence>
<evidence type="ECO:0000256" key="5">
    <source>
        <dbReference type="ARBA" id="ARBA00022967"/>
    </source>
</evidence>
<organism evidence="9 10">
    <name type="scientific">Microcystis aeruginosa NIES-2549</name>
    <dbReference type="NCBI Taxonomy" id="1641812"/>
    <lineage>
        <taxon>Bacteria</taxon>
        <taxon>Bacillati</taxon>
        <taxon>Cyanobacteriota</taxon>
        <taxon>Cyanophyceae</taxon>
        <taxon>Oscillatoriophycideae</taxon>
        <taxon>Chroococcales</taxon>
        <taxon>Microcystaceae</taxon>
        <taxon>Microcystis</taxon>
    </lineage>
</organism>
<evidence type="ECO:0000313" key="10">
    <source>
        <dbReference type="Proteomes" id="UP000034103"/>
    </source>
</evidence>
<comment type="subunit">
    <text evidence="8">NDH-1 can be composed of about 15 different subunits; different subcomplexes with different compositions have been identified which probably have different functions.</text>
</comment>
<gene>
    <name evidence="8" type="primary">ndhO</name>
    <name evidence="9" type="ORF">MYAER_3747</name>
</gene>
<dbReference type="InterPro" id="IPR020905">
    <property type="entry name" value="NdhO"/>
</dbReference>
<keyword evidence="4 8" id="KW-0618">Plastoquinone</keyword>
<protein>
    <recommendedName>
        <fullName evidence="8">NAD(P)H-quinone oxidoreductase subunit O</fullName>
        <ecNumber evidence="8">7.1.1.-</ecNumber>
    </recommendedName>
    <alternativeName>
        <fullName evidence="8">NAD(P)H dehydrogenase I subunit O</fullName>
        <shortName evidence="8">NDH-1 subunit O</shortName>
        <shortName evidence="8">NDH-O</shortName>
    </alternativeName>
</protein>
<dbReference type="EC" id="7.1.1.-" evidence="8"/>
<accession>A0A0F6U740</accession>
<evidence type="ECO:0000256" key="7">
    <source>
        <dbReference type="ARBA" id="ARBA00023136"/>
    </source>
</evidence>
<dbReference type="GO" id="GO:0016655">
    <property type="term" value="F:oxidoreductase activity, acting on NAD(P)H, quinone or similar compound as acceptor"/>
    <property type="evidence" value="ECO:0007669"/>
    <property type="project" value="UniProtKB-UniRule"/>
</dbReference>
<dbReference type="GO" id="GO:0048038">
    <property type="term" value="F:quinone binding"/>
    <property type="evidence" value="ECO:0007669"/>
    <property type="project" value="UniProtKB-KW"/>
</dbReference>
<sequence length="83" mass="9263">MGETPSKFNEKNMAATIKKGALVRVVTGNLENSLEALASDRRLPSYMFNSTAEVLDVKDDYALIKFYVPTPSVWLKLEQLEPA</sequence>
<comment type="similarity">
    <text evidence="8">Belongs to the complex I NdhO subunit family.</text>
</comment>
<evidence type="ECO:0000256" key="2">
    <source>
        <dbReference type="ARBA" id="ARBA00022719"/>
    </source>
</evidence>
<proteinExistence type="inferred from homology"/>
<name>A0A0F6U740_MICAE</name>